<keyword evidence="1" id="KW-0862">Zinc</keyword>
<keyword evidence="5" id="KW-1185">Reference proteome</keyword>
<feature type="region of interest" description="Disordered" evidence="2">
    <location>
        <begin position="116"/>
        <end position="157"/>
    </location>
</feature>
<dbReference type="InterPro" id="IPR000571">
    <property type="entry name" value="Znf_CCCH"/>
</dbReference>
<dbReference type="Proteomes" id="UP001190700">
    <property type="component" value="Unassembled WGS sequence"/>
</dbReference>
<keyword evidence="1" id="KW-0863">Zinc-finger</keyword>
<feature type="compositionally biased region" description="Acidic residues" evidence="2">
    <location>
        <begin position="240"/>
        <end position="251"/>
    </location>
</feature>
<feature type="zinc finger region" description="C3H1-type" evidence="1">
    <location>
        <begin position="178"/>
        <end position="200"/>
    </location>
</feature>
<evidence type="ECO:0000259" key="3">
    <source>
        <dbReference type="PROSITE" id="PS50103"/>
    </source>
</evidence>
<evidence type="ECO:0000256" key="2">
    <source>
        <dbReference type="SAM" id="MobiDB-lite"/>
    </source>
</evidence>
<protein>
    <recommendedName>
        <fullName evidence="3">C3H1-type domain-containing protein</fullName>
    </recommendedName>
</protein>
<dbReference type="EMBL" id="LGRX02014293">
    <property type="protein sequence ID" value="KAK3264887.1"/>
    <property type="molecule type" value="Genomic_DNA"/>
</dbReference>
<reference evidence="4 5" key="1">
    <citation type="journal article" date="2015" name="Genome Biol. Evol.">
        <title>Comparative Genomics of a Bacterivorous Green Alga Reveals Evolutionary Causalities and Consequences of Phago-Mixotrophic Mode of Nutrition.</title>
        <authorList>
            <person name="Burns J.A."/>
            <person name="Paasch A."/>
            <person name="Narechania A."/>
            <person name="Kim E."/>
        </authorList>
    </citation>
    <scope>NUCLEOTIDE SEQUENCE [LARGE SCALE GENOMIC DNA]</scope>
    <source>
        <strain evidence="4 5">PLY_AMNH</strain>
    </source>
</reference>
<sequence length="347" mass="38410">MTKKASKSKVSKDQKNAFIDWCSKQFQADLRKPLMLADSYLQVKNSIAKSARKEEKMKEYASILENQGHFLDVVDRATAAIPGVGSTEPTELSKFELQEIKDHWEAVKQMHRSEFEAKGGQEAALQRKEQKKERLQKQKLQKKEREEKRQLKEAPERELKAQRALLKEKMHGARLGGVCLDFVKGHCDFGSKCKFLHEGKSGEAATAAAAVAAADKSKEKVQEKAEKPSKAAPKKVLNFGEDDTDDEEEEATTMGAKRKRAQSAAGERPVVPRSESQRVASAGGKGGKGGGKGGQRGGKGGNSRQKSEEGGGKDAPRKKHLLRNNETFYKNADDIIGCHVRCYDVWT</sequence>
<dbReference type="AlphaFoldDB" id="A0AAE0KY31"/>
<feature type="region of interest" description="Disordered" evidence="2">
    <location>
        <begin position="216"/>
        <end position="326"/>
    </location>
</feature>
<feature type="compositionally biased region" description="Basic and acidic residues" evidence="2">
    <location>
        <begin position="305"/>
        <end position="315"/>
    </location>
</feature>
<keyword evidence="1" id="KW-0479">Metal-binding</keyword>
<name>A0AAE0KY31_9CHLO</name>
<feature type="compositionally biased region" description="Basic and acidic residues" evidence="2">
    <location>
        <begin position="216"/>
        <end position="229"/>
    </location>
</feature>
<accession>A0AAE0KY31</accession>
<gene>
    <name evidence="4" type="ORF">CYMTET_26398</name>
</gene>
<comment type="caution">
    <text evidence="4">The sequence shown here is derived from an EMBL/GenBank/DDBJ whole genome shotgun (WGS) entry which is preliminary data.</text>
</comment>
<dbReference type="Gene3D" id="3.30.1370.210">
    <property type="match status" value="1"/>
</dbReference>
<evidence type="ECO:0000313" key="4">
    <source>
        <dbReference type="EMBL" id="KAK3264887.1"/>
    </source>
</evidence>
<dbReference type="GO" id="GO:0008270">
    <property type="term" value="F:zinc ion binding"/>
    <property type="evidence" value="ECO:0007669"/>
    <property type="project" value="UniProtKB-KW"/>
</dbReference>
<proteinExistence type="predicted"/>
<evidence type="ECO:0000313" key="5">
    <source>
        <dbReference type="Proteomes" id="UP001190700"/>
    </source>
</evidence>
<evidence type="ECO:0000256" key="1">
    <source>
        <dbReference type="PROSITE-ProRule" id="PRU00723"/>
    </source>
</evidence>
<dbReference type="PROSITE" id="PS50103">
    <property type="entry name" value="ZF_C3H1"/>
    <property type="match status" value="1"/>
</dbReference>
<organism evidence="4 5">
    <name type="scientific">Cymbomonas tetramitiformis</name>
    <dbReference type="NCBI Taxonomy" id="36881"/>
    <lineage>
        <taxon>Eukaryota</taxon>
        <taxon>Viridiplantae</taxon>
        <taxon>Chlorophyta</taxon>
        <taxon>Pyramimonadophyceae</taxon>
        <taxon>Pyramimonadales</taxon>
        <taxon>Pyramimonadaceae</taxon>
        <taxon>Cymbomonas</taxon>
    </lineage>
</organism>
<feature type="domain" description="C3H1-type" evidence="3">
    <location>
        <begin position="178"/>
        <end position="200"/>
    </location>
</feature>
<feature type="compositionally biased region" description="Gly residues" evidence="2">
    <location>
        <begin position="283"/>
        <end position="301"/>
    </location>
</feature>